<proteinExistence type="predicted"/>
<evidence type="ECO:0000313" key="1">
    <source>
        <dbReference type="EMBL" id="SCZ84782.1"/>
    </source>
</evidence>
<evidence type="ECO:0000313" key="2">
    <source>
        <dbReference type="Proteomes" id="UP000198729"/>
    </source>
</evidence>
<name>A0A1G5SCA9_9PROT</name>
<keyword evidence="2" id="KW-1185">Reference proteome</keyword>
<dbReference type="STRING" id="51642.NSMM_260078"/>
<dbReference type="AlphaFoldDB" id="A0A1G5SCA9"/>
<sequence length="59" mass="6013">MRKAESGKADPNVTAWAAGFPGNLMFLPAISVLELETGVLLLSGVPRLSSGGDTLSLVG</sequence>
<protein>
    <submittedName>
        <fullName evidence="1">Uncharacterized protein</fullName>
    </submittedName>
</protein>
<dbReference type="OrthoDB" id="9804823at2"/>
<dbReference type="Proteomes" id="UP000198729">
    <property type="component" value="Unassembled WGS sequence"/>
</dbReference>
<gene>
    <name evidence="1" type="ORF">NSMM_260078</name>
</gene>
<accession>A0A1G5SCA9</accession>
<dbReference type="EMBL" id="FMWO01000032">
    <property type="protein sequence ID" value="SCZ84782.1"/>
    <property type="molecule type" value="Genomic_DNA"/>
</dbReference>
<organism evidence="1 2">
    <name type="scientific">Nitrosomonas mobilis</name>
    <dbReference type="NCBI Taxonomy" id="51642"/>
    <lineage>
        <taxon>Bacteria</taxon>
        <taxon>Pseudomonadati</taxon>
        <taxon>Pseudomonadota</taxon>
        <taxon>Betaproteobacteria</taxon>
        <taxon>Nitrosomonadales</taxon>
        <taxon>Nitrosomonadaceae</taxon>
        <taxon>Nitrosomonas</taxon>
    </lineage>
</organism>
<dbReference type="RefSeq" id="WP_090284529.1">
    <property type="nucleotide sequence ID" value="NZ_FMWO01000032.1"/>
</dbReference>
<reference evidence="1 2" key="1">
    <citation type="submission" date="2016-10" db="EMBL/GenBank/DDBJ databases">
        <authorList>
            <person name="de Groot N.N."/>
        </authorList>
    </citation>
    <scope>NUCLEOTIDE SEQUENCE [LARGE SCALE GENOMIC DNA]</scope>
    <source>
        <strain evidence="1">1</strain>
    </source>
</reference>